<comment type="caution">
    <text evidence="1">The sequence shown here is derived from an EMBL/GenBank/DDBJ whole genome shotgun (WGS) entry which is preliminary data.</text>
</comment>
<reference evidence="1 2" key="1">
    <citation type="submission" date="2024-06" db="EMBL/GenBank/DDBJ databases">
        <authorList>
            <person name="Kaempfer P."/>
            <person name="Viver T."/>
        </authorList>
    </citation>
    <scope>NUCLEOTIDE SEQUENCE [LARGE SCALE GENOMIC DNA]</scope>
    <source>
        <strain evidence="1 2">ST-64</strain>
    </source>
</reference>
<protein>
    <submittedName>
        <fullName evidence="1">Uncharacterized protein</fullName>
    </submittedName>
</protein>
<name>A0ABW8YKH8_9SPHN</name>
<sequence length="57" mass="6136">MKPLVLASPGPPRAQRLANEARNCLAIAVGHADVTFSAELIDEALRLSRRARELAKA</sequence>
<organism evidence="1 2">
    <name type="scientific">Sphingomonas plantiphila</name>
    <dbReference type="NCBI Taxonomy" id="3163295"/>
    <lineage>
        <taxon>Bacteria</taxon>
        <taxon>Pseudomonadati</taxon>
        <taxon>Pseudomonadota</taxon>
        <taxon>Alphaproteobacteria</taxon>
        <taxon>Sphingomonadales</taxon>
        <taxon>Sphingomonadaceae</taxon>
        <taxon>Sphingomonas</taxon>
    </lineage>
</organism>
<accession>A0ABW8YKH8</accession>
<evidence type="ECO:0000313" key="2">
    <source>
        <dbReference type="Proteomes" id="UP001629244"/>
    </source>
</evidence>
<keyword evidence="2" id="KW-1185">Reference proteome</keyword>
<dbReference type="EMBL" id="JBELQC010000001">
    <property type="protein sequence ID" value="MFL9840714.1"/>
    <property type="molecule type" value="Genomic_DNA"/>
</dbReference>
<evidence type="ECO:0000313" key="1">
    <source>
        <dbReference type="EMBL" id="MFL9840714.1"/>
    </source>
</evidence>
<dbReference type="Proteomes" id="UP001629244">
    <property type="component" value="Unassembled WGS sequence"/>
</dbReference>
<dbReference type="RefSeq" id="WP_408077645.1">
    <property type="nucleotide sequence ID" value="NZ_JBELQC010000001.1"/>
</dbReference>
<proteinExistence type="predicted"/>
<gene>
    <name evidence="1" type="ORF">ABS767_07070</name>
</gene>